<dbReference type="EMBL" id="BONI01000074">
    <property type="protein sequence ID" value="GIG09875.1"/>
    <property type="molecule type" value="Genomic_DNA"/>
</dbReference>
<evidence type="ECO:0000256" key="1">
    <source>
        <dbReference type="SAM" id="MobiDB-lite"/>
    </source>
</evidence>
<comment type="caution">
    <text evidence="3">The sequence shown here is derived from an EMBL/GenBank/DDBJ whole genome shotgun (WGS) entry which is preliminary data.</text>
</comment>
<feature type="region of interest" description="Disordered" evidence="1">
    <location>
        <begin position="1"/>
        <end position="30"/>
    </location>
</feature>
<evidence type="ECO:0000256" key="2">
    <source>
        <dbReference type="SAM" id="Phobius"/>
    </source>
</evidence>
<feature type="transmembrane region" description="Helical" evidence="2">
    <location>
        <begin position="198"/>
        <end position="220"/>
    </location>
</feature>
<keyword evidence="2" id="KW-1133">Transmembrane helix</keyword>
<feature type="transmembrane region" description="Helical" evidence="2">
    <location>
        <begin position="112"/>
        <end position="134"/>
    </location>
</feature>
<organism evidence="3 4">
    <name type="scientific">Catellatospora coxensis</name>
    <dbReference type="NCBI Taxonomy" id="310354"/>
    <lineage>
        <taxon>Bacteria</taxon>
        <taxon>Bacillati</taxon>
        <taxon>Actinomycetota</taxon>
        <taxon>Actinomycetes</taxon>
        <taxon>Micromonosporales</taxon>
        <taxon>Micromonosporaceae</taxon>
        <taxon>Catellatospora</taxon>
    </lineage>
</organism>
<feature type="transmembrane region" description="Helical" evidence="2">
    <location>
        <begin position="232"/>
        <end position="257"/>
    </location>
</feature>
<feature type="transmembrane region" description="Helical" evidence="2">
    <location>
        <begin position="277"/>
        <end position="305"/>
    </location>
</feature>
<keyword evidence="2" id="KW-0472">Membrane</keyword>
<keyword evidence="2" id="KW-0812">Transmembrane</keyword>
<sequence>MSEPIPNPYDAGEPLPSEQGFRPPDEAYRAAMPDFGPEHDPLVNPEAQGFGGWSYRVGGVLRRSWRQLLVIFALTHLLPTVVFGVLLVAGVVAGTSFDLTSLSRSDMVDELIATLLATVLVYVVVVLLLQMLGYAAATHLATRQAAGLPVTVGEAMRYGLRRMLGLAAWHVLAYLLVAIGVIAVAACCVQIASLLGLIPMIIVAVYLTLVIALLGPAFLFERGGPLRRSGTLLHAAFWPTTGRLLLLGLTLIAGSVIEQMLGALGAAAVPPGDTALAVAVTGGTTLLGAVIEIPLTMVLFSGILITYAERRGAEDAVSTRRLVDELAAR</sequence>
<evidence type="ECO:0000313" key="4">
    <source>
        <dbReference type="Proteomes" id="UP000630887"/>
    </source>
</evidence>
<reference evidence="3 4" key="1">
    <citation type="submission" date="2021-01" db="EMBL/GenBank/DDBJ databases">
        <title>Whole genome shotgun sequence of Catellatospora coxensis NBRC 107359.</title>
        <authorList>
            <person name="Komaki H."/>
            <person name="Tamura T."/>
        </authorList>
    </citation>
    <scope>NUCLEOTIDE SEQUENCE [LARGE SCALE GENOMIC DNA]</scope>
    <source>
        <strain evidence="3 4">NBRC 107359</strain>
    </source>
</reference>
<proteinExistence type="predicted"/>
<protein>
    <submittedName>
        <fullName evidence="3">Uncharacterized protein</fullName>
    </submittedName>
</protein>
<gene>
    <name evidence="3" type="ORF">Cco03nite_65750</name>
</gene>
<dbReference type="AlphaFoldDB" id="A0A8J3KZT2"/>
<accession>A0A8J3KZT2</accession>
<keyword evidence="4" id="KW-1185">Reference proteome</keyword>
<feature type="transmembrane region" description="Helical" evidence="2">
    <location>
        <begin position="166"/>
        <end position="192"/>
    </location>
</feature>
<name>A0A8J3KZT2_9ACTN</name>
<dbReference type="Proteomes" id="UP000630887">
    <property type="component" value="Unassembled WGS sequence"/>
</dbReference>
<feature type="transmembrane region" description="Helical" evidence="2">
    <location>
        <begin position="68"/>
        <end position="92"/>
    </location>
</feature>
<evidence type="ECO:0000313" key="3">
    <source>
        <dbReference type="EMBL" id="GIG09875.1"/>
    </source>
</evidence>
<dbReference type="RefSeq" id="WP_203697388.1">
    <property type="nucleotide sequence ID" value="NZ_BAAALC010000060.1"/>
</dbReference>